<comment type="caution">
    <text evidence="2">The sequence shown here is derived from an EMBL/GenBank/DDBJ whole genome shotgun (WGS) entry which is preliminary data.</text>
</comment>
<evidence type="ECO:0000313" key="2">
    <source>
        <dbReference type="EMBL" id="KAF8567198.1"/>
    </source>
</evidence>
<organism evidence="2 3">
    <name type="scientific">Paragonimus westermani</name>
    <dbReference type="NCBI Taxonomy" id="34504"/>
    <lineage>
        <taxon>Eukaryota</taxon>
        <taxon>Metazoa</taxon>
        <taxon>Spiralia</taxon>
        <taxon>Lophotrochozoa</taxon>
        <taxon>Platyhelminthes</taxon>
        <taxon>Trematoda</taxon>
        <taxon>Digenea</taxon>
        <taxon>Plagiorchiida</taxon>
        <taxon>Troglotremata</taxon>
        <taxon>Troglotrematidae</taxon>
        <taxon>Paragonimus</taxon>
    </lineage>
</organism>
<evidence type="ECO:0000313" key="3">
    <source>
        <dbReference type="Proteomes" id="UP000699462"/>
    </source>
</evidence>
<protein>
    <submittedName>
        <fullName evidence="2">Uncharacterized protein</fullName>
    </submittedName>
</protein>
<dbReference type="Proteomes" id="UP000699462">
    <property type="component" value="Unassembled WGS sequence"/>
</dbReference>
<gene>
    <name evidence="2" type="ORF">P879_09822</name>
</gene>
<proteinExistence type="predicted"/>
<sequence>MLDETVRTLRNTSERNYQGNLSVPPQLHPIGRVYKHKDNDRGLQYRNPSGDVSKTDVNTPSQTKPDRTKTGLMGSIRTRSAYASQSRTFVDTTVMSLIVAVSSSECRKISQDSLTFAEFVVACWHAQTLYRYLYEQQEILHLSQDGPVNSMQSSRFASPHLTQGGELTWDRRDCRHSASSEN</sequence>
<dbReference type="EMBL" id="JTDF01004109">
    <property type="protein sequence ID" value="KAF8567198.1"/>
    <property type="molecule type" value="Genomic_DNA"/>
</dbReference>
<reference evidence="2 3" key="1">
    <citation type="submission" date="2019-07" db="EMBL/GenBank/DDBJ databases">
        <title>Annotation for the trematode Paragonimus westermani.</title>
        <authorList>
            <person name="Choi Y.-J."/>
        </authorList>
    </citation>
    <scope>NUCLEOTIDE SEQUENCE [LARGE SCALE GENOMIC DNA]</scope>
    <source>
        <strain evidence="2">180907_Pwestermani</strain>
    </source>
</reference>
<evidence type="ECO:0000256" key="1">
    <source>
        <dbReference type="SAM" id="MobiDB-lite"/>
    </source>
</evidence>
<feature type="compositionally biased region" description="Polar residues" evidence="1">
    <location>
        <begin position="46"/>
        <end position="63"/>
    </location>
</feature>
<keyword evidence="3" id="KW-1185">Reference proteome</keyword>
<dbReference type="AlphaFoldDB" id="A0A8T0DJP6"/>
<name>A0A8T0DJP6_9TREM</name>
<accession>A0A8T0DJP6</accession>
<feature type="region of interest" description="Disordered" evidence="1">
    <location>
        <begin position="40"/>
        <end position="71"/>
    </location>
</feature>